<keyword evidence="2 6" id="KW-0238">DNA-binding</keyword>
<dbReference type="PANTHER" id="PTHR30204:SF90">
    <property type="entry name" value="HTH-TYPE TRANSCRIPTIONAL ACTIVATOR MTA"/>
    <property type="match status" value="1"/>
</dbReference>
<sequence length="253" mass="28333">MAGYSVGQVAAFAGVTVRTLHHYDEIGLLSPSERTAAGYRRYSEPDLDRLQQVLFYRELGFPLEEITTILDDPGVDAATHLRRQHELLLRRIARLEALVVSVETALEAARMGVSLTPEERYEVFGEFRPEDHAAEAESRWGGSPAWAESRRRTSSYTKADWQAISAEAGELVEAWRSLFARGVAADSPEVTAVAERHREHISRWFYSCTSEIHVGLGEMYVADERFARNYEGVAEGLSVYIRDSIVANAGVVR</sequence>
<dbReference type="PROSITE" id="PS00552">
    <property type="entry name" value="HTH_MERR_1"/>
    <property type="match status" value="1"/>
</dbReference>
<feature type="domain" description="HTH merR-type" evidence="5">
    <location>
        <begin position="3"/>
        <end position="72"/>
    </location>
</feature>
<dbReference type="InterPro" id="IPR012925">
    <property type="entry name" value="TipAS_dom"/>
</dbReference>
<protein>
    <submittedName>
        <fullName evidence="6">MerR family DNA-binding transcriptional regulator</fullName>
    </submittedName>
</protein>
<dbReference type="GO" id="GO:0003700">
    <property type="term" value="F:DNA-binding transcription factor activity"/>
    <property type="evidence" value="ECO:0007669"/>
    <property type="project" value="InterPro"/>
</dbReference>
<evidence type="ECO:0000256" key="2">
    <source>
        <dbReference type="ARBA" id="ARBA00023125"/>
    </source>
</evidence>
<dbReference type="Pfam" id="PF07739">
    <property type="entry name" value="TipAS"/>
    <property type="match status" value="1"/>
</dbReference>
<dbReference type="AlphaFoldDB" id="A0A7C9NY52"/>
<dbReference type="Proteomes" id="UP000479526">
    <property type="component" value="Unassembled WGS sequence"/>
</dbReference>
<dbReference type="InterPro" id="IPR000551">
    <property type="entry name" value="MerR-type_HTH_dom"/>
</dbReference>
<dbReference type="CDD" id="cd01106">
    <property type="entry name" value="HTH_TipAL-Mta"/>
    <property type="match status" value="1"/>
</dbReference>
<dbReference type="SMART" id="SM00422">
    <property type="entry name" value="HTH_MERR"/>
    <property type="match status" value="1"/>
</dbReference>
<reference evidence="6 7" key="1">
    <citation type="submission" date="2020-01" db="EMBL/GenBank/DDBJ databases">
        <title>Herbidospora sp. NEAU-GS84 nov., a novel actinomycete isolated from soil.</title>
        <authorList>
            <person name="Han L."/>
        </authorList>
    </citation>
    <scope>NUCLEOTIDE SEQUENCE [LARGE SCALE GENOMIC DNA]</scope>
    <source>
        <strain evidence="6 7">NEAU-GS84</strain>
    </source>
</reference>
<keyword evidence="3" id="KW-0010">Activator</keyword>
<dbReference type="RefSeq" id="WP_161477716.1">
    <property type="nucleotide sequence ID" value="NZ_WXEW01000001.1"/>
</dbReference>
<dbReference type="InterPro" id="IPR009061">
    <property type="entry name" value="DNA-bd_dom_put_sf"/>
</dbReference>
<accession>A0A7C9NY52</accession>
<proteinExistence type="predicted"/>
<dbReference type="Gene3D" id="1.10.490.50">
    <property type="entry name" value="Antibiotic binding domain of TipA-like multidrug resistance regulators"/>
    <property type="match status" value="1"/>
</dbReference>
<dbReference type="GO" id="GO:0003677">
    <property type="term" value="F:DNA binding"/>
    <property type="evidence" value="ECO:0007669"/>
    <property type="project" value="UniProtKB-KW"/>
</dbReference>
<dbReference type="PRINTS" id="PR00040">
    <property type="entry name" value="HTHMERR"/>
</dbReference>
<evidence type="ECO:0000259" key="5">
    <source>
        <dbReference type="PROSITE" id="PS50937"/>
    </source>
</evidence>
<dbReference type="InterPro" id="IPR047057">
    <property type="entry name" value="MerR_fam"/>
</dbReference>
<dbReference type="InterPro" id="IPR036244">
    <property type="entry name" value="TipA-like_antibiotic-bd"/>
</dbReference>
<comment type="caution">
    <text evidence="6">The sequence shown here is derived from an EMBL/GenBank/DDBJ whole genome shotgun (WGS) entry which is preliminary data.</text>
</comment>
<dbReference type="EMBL" id="WXEW01000001">
    <property type="protein sequence ID" value="NAS20177.1"/>
    <property type="molecule type" value="Genomic_DNA"/>
</dbReference>
<gene>
    <name evidence="6" type="ORF">GT755_00595</name>
</gene>
<dbReference type="PROSITE" id="PS50937">
    <property type="entry name" value="HTH_MERR_2"/>
    <property type="match status" value="1"/>
</dbReference>
<evidence type="ECO:0000313" key="7">
    <source>
        <dbReference type="Proteomes" id="UP000479526"/>
    </source>
</evidence>
<keyword evidence="4" id="KW-0804">Transcription</keyword>
<dbReference type="Pfam" id="PF13411">
    <property type="entry name" value="MerR_1"/>
    <property type="match status" value="1"/>
</dbReference>
<keyword evidence="7" id="KW-1185">Reference proteome</keyword>
<evidence type="ECO:0000256" key="3">
    <source>
        <dbReference type="ARBA" id="ARBA00023159"/>
    </source>
</evidence>
<evidence type="ECO:0000256" key="1">
    <source>
        <dbReference type="ARBA" id="ARBA00023015"/>
    </source>
</evidence>
<dbReference type="SUPFAM" id="SSF89082">
    <property type="entry name" value="Antibiotic binding domain of TipA-like multidrug resistance regulators"/>
    <property type="match status" value="1"/>
</dbReference>
<name>A0A7C9NY52_9ACTN</name>
<evidence type="ECO:0000313" key="6">
    <source>
        <dbReference type="EMBL" id="NAS20177.1"/>
    </source>
</evidence>
<keyword evidence="1" id="KW-0805">Transcription regulation</keyword>
<evidence type="ECO:0000256" key="4">
    <source>
        <dbReference type="ARBA" id="ARBA00023163"/>
    </source>
</evidence>
<organism evidence="6 7">
    <name type="scientific">Herbidospora solisilvae</name>
    <dbReference type="NCBI Taxonomy" id="2696284"/>
    <lineage>
        <taxon>Bacteria</taxon>
        <taxon>Bacillati</taxon>
        <taxon>Actinomycetota</taxon>
        <taxon>Actinomycetes</taxon>
        <taxon>Streptosporangiales</taxon>
        <taxon>Streptosporangiaceae</taxon>
        <taxon>Herbidospora</taxon>
    </lineage>
</organism>
<dbReference type="PANTHER" id="PTHR30204">
    <property type="entry name" value="REDOX-CYCLING DRUG-SENSING TRANSCRIPTIONAL ACTIVATOR SOXR"/>
    <property type="match status" value="1"/>
</dbReference>
<dbReference type="Gene3D" id="1.10.1660.10">
    <property type="match status" value="1"/>
</dbReference>
<dbReference type="SUPFAM" id="SSF46955">
    <property type="entry name" value="Putative DNA-binding domain"/>
    <property type="match status" value="1"/>
</dbReference>